<evidence type="ECO:0000256" key="4">
    <source>
        <dbReference type="SAM" id="SignalP"/>
    </source>
</evidence>
<dbReference type="InterPro" id="IPR029058">
    <property type="entry name" value="AB_hydrolase_fold"/>
</dbReference>
<evidence type="ECO:0000256" key="3">
    <source>
        <dbReference type="ARBA" id="ARBA00023098"/>
    </source>
</evidence>
<name>A0A367WR61_9PROT</name>
<dbReference type="PANTHER" id="PTHR10272">
    <property type="entry name" value="PLATELET-ACTIVATING FACTOR ACETYLHYDROLASE"/>
    <property type="match status" value="1"/>
</dbReference>
<feature type="chain" id="PRO_5016679852" description="AB hydrolase-1 domain-containing protein" evidence="4">
    <location>
        <begin position="28"/>
        <end position="354"/>
    </location>
</feature>
<evidence type="ECO:0000259" key="5">
    <source>
        <dbReference type="Pfam" id="PF12697"/>
    </source>
</evidence>
<keyword evidence="3" id="KW-0443">Lipid metabolism</keyword>
<dbReference type="Gene3D" id="3.40.50.1820">
    <property type="entry name" value="alpha/beta hydrolase"/>
    <property type="match status" value="1"/>
</dbReference>
<gene>
    <name evidence="6" type="ORF">TH25_20630</name>
</gene>
<sequence length="354" mass="38626">MLHHSQIPFLALLILGISALSCTQAHADQPRHKTGFQKLEIPASDQGRALSGAIWYPTENGSHTAATLIADNAAFVGEEVIMDAATDAPPHPLVVLSHGFGGNWRNQIWLATSLVQAGYIVAAINHPGTTSRDLEPVKGARLWQRPADISHLITALERNTQWGAHIDTSDISAIGHSLGGWTVMELAGARMDADKMAQDCQHHPELAACDVVRDFAVGKTATDRRKLKQDLRDPRIKRVISLDLGLARGFSNDSLAHITIPTLVIAAGSPNPKLPAKLESRYLFDHLPAKYRTLTVQENAAHFSFLQTCKPNAINLLEAEKPGDGIICKDGLKGDRRQIHQEITQQVLAFLARH</sequence>
<evidence type="ECO:0000256" key="2">
    <source>
        <dbReference type="ARBA" id="ARBA00022963"/>
    </source>
</evidence>
<proteinExistence type="predicted"/>
<dbReference type="EMBL" id="JPWH01000023">
    <property type="protein sequence ID" value="RCK43857.1"/>
    <property type="molecule type" value="Genomic_DNA"/>
</dbReference>
<evidence type="ECO:0000313" key="6">
    <source>
        <dbReference type="EMBL" id="RCK43857.1"/>
    </source>
</evidence>
<reference evidence="6 7" key="1">
    <citation type="submission" date="2014-07" db="EMBL/GenBank/DDBJ databases">
        <title>Draft genome sequence of Thalassospira profundimaris S25-3-2.</title>
        <authorList>
            <person name="Lai Q."/>
            <person name="Shao Z."/>
        </authorList>
    </citation>
    <scope>NUCLEOTIDE SEQUENCE [LARGE SCALE GENOMIC DNA]</scope>
    <source>
        <strain evidence="6 7">S25-3-2</strain>
    </source>
</reference>
<dbReference type="InterPro" id="IPR016986">
    <property type="entry name" value="UCP031982_abhydr"/>
</dbReference>
<keyword evidence="2" id="KW-0442">Lipid degradation</keyword>
<evidence type="ECO:0000313" key="7">
    <source>
        <dbReference type="Proteomes" id="UP000252517"/>
    </source>
</evidence>
<dbReference type="PIRSF" id="PIRSF031982">
    <property type="entry name" value="UCP031982_abhydr"/>
    <property type="match status" value="1"/>
</dbReference>
<dbReference type="RefSeq" id="WP_114090040.1">
    <property type="nucleotide sequence ID" value="NZ_JPWH01000023.1"/>
</dbReference>
<organism evidence="6 7">
    <name type="scientific">Thalassospira profundimaris</name>
    <dbReference type="NCBI Taxonomy" id="502049"/>
    <lineage>
        <taxon>Bacteria</taxon>
        <taxon>Pseudomonadati</taxon>
        <taxon>Pseudomonadota</taxon>
        <taxon>Alphaproteobacteria</taxon>
        <taxon>Rhodospirillales</taxon>
        <taxon>Thalassospiraceae</taxon>
        <taxon>Thalassospira</taxon>
    </lineage>
</organism>
<dbReference type="OrthoDB" id="9814760at2"/>
<dbReference type="SUPFAM" id="SSF53474">
    <property type="entry name" value="alpha/beta-Hydrolases"/>
    <property type="match status" value="1"/>
</dbReference>
<evidence type="ECO:0000256" key="1">
    <source>
        <dbReference type="ARBA" id="ARBA00022801"/>
    </source>
</evidence>
<protein>
    <recommendedName>
        <fullName evidence="5">AB hydrolase-1 domain-containing protein</fullName>
    </recommendedName>
</protein>
<comment type="caution">
    <text evidence="6">The sequence shown here is derived from an EMBL/GenBank/DDBJ whole genome shotgun (WGS) entry which is preliminary data.</text>
</comment>
<keyword evidence="1" id="KW-0378">Hydrolase</keyword>
<dbReference type="Proteomes" id="UP000252517">
    <property type="component" value="Unassembled WGS sequence"/>
</dbReference>
<dbReference type="GO" id="GO:0003847">
    <property type="term" value="F:1-alkyl-2-acetylglycerophosphocholine esterase activity"/>
    <property type="evidence" value="ECO:0007669"/>
    <property type="project" value="TreeGrafter"/>
</dbReference>
<dbReference type="GO" id="GO:0016042">
    <property type="term" value="P:lipid catabolic process"/>
    <property type="evidence" value="ECO:0007669"/>
    <property type="project" value="UniProtKB-KW"/>
</dbReference>
<feature type="domain" description="AB hydrolase-1" evidence="5">
    <location>
        <begin position="94"/>
        <end position="302"/>
    </location>
</feature>
<dbReference type="InterPro" id="IPR000073">
    <property type="entry name" value="AB_hydrolase_1"/>
</dbReference>
<feature type="signal peptide" evidence="4">
    <location>
        <begin position="1"/>
        <end position="27"/>
    </location>
</feature>
<dbReference type="PANTHER" id="PTHR10272:SF0">
    <property type="entry name" value="PLATELET-ACTIVATING FACTOR ACETYLHYDROLASE"/>
    <property type="match status" value="1"/>
</dbReference>
<keyword evidence="4" id="KW-0732">Signal</keyword>
<dbReference type="AlphaFoldDB" id="A0A367WR61"/>
<accession>A0A367WR61</accession>
<dbReference type="Pfam" id="PF12697">
    <property type="entry name" value="Abhydrolase_6"/>
    <property type="match status" value="1"/>
</dbReference>